<keyword evidence="4" id="KW-1185">Reference proteome</keyword>
<dbReference type="GO" id="GO:0000146">
    <property type="term" value="F:microfilament motor activity"/>
    <property type="evidence" value="ECO:0007669"/>
    <property type="project" value="TreeGrafter"/>
</dbReference>
<evidence type="ECO:0008006" key="6">
    <source>
        <dbReference type="Google" id="ProtNLM"/>
    </source>
</evidence>
<dbReference type="PANTHER" id="PTHR13140">
    <property type="entry name" value="MYOSIN"/>
    <property type="match status" value="1"/>
</dbReference>
<feature type="region of interest" description="Disordered" evidence="1">
    <location>
        <begin position="1"/>
        <end position="24"/>
    </location>
</feature>
<dbReference type="OrthoDB" id="6108017at2759"/>
<dbReference type="SUPFAM" id="SSF52540">
    <property type="entry name" value="P-loop containing nucleoside triphosphate hydrolases"/>
    <property type="match status" value="1"/>
</dbReference>
<dbReference type="GO" id="GO:0007015">
    <property type="term" value="P:actin filament organization"/>
    <property type="evidence" value="ECO:0007669"/>
    <property type="project" value="TreeGrafter"/>
</dbReference>
<reference evidence="4 5" key="1">
    <citation type="journal article" date="2020" name="Nat. Food">
        <title>A phased Vanilla planifolia genome enables genetic improvement of flavour and production.</title>
        <authorList>
            <person name="Hasing T."/>
            <person name="Tang H."/>
            <person name="Brym M."/>
            <person name="Khazi F."/>
            <person name="Huang T."/>
            <person name="Chambers A.H."/>
        </authorList>
    </citation>
    <scope>NUCLEOTIDE SEQUENCE [LARGE SCALE GENOMIC DNA]</scope>
    <source>
        <tissue evidence="2">Leaf</tissue>
    </source>
</reference>
<proteinExistence type="predicted"/>
<evidence type="ECO:0000313" key="5">
    <source>
        <dbReference type="Proteomes" id="UP000639772"/>
    </source>
</evidence>
<comment type="caution">
    <text evidence="2">The sequence shown here is derived from an EMBL/GenBank/DDBJ whole genome shotgun (WGS) entry which is preliminary data.</text>
</comment>
<dbReference type="EMBL" id="JADCNM010000012">
    <property type="protein sequence ID" value="KAG0460119.1"/>
    <property type="molecule type" value="Genomic_DNA"/>
</dbReference>
<evidence type="ECO:0000313" key="3">
    <source>
        <dbReference type="EMBL" id="KAG0460119.1"/>
    </source>
</evidence>
<feature type="compositionally biased region" description="Basic and acidic residues" evidence="1">
    <location>
        <begin position="11"/>
        <end position="24"/>
    </location>
</feature>
<dbReference type="AlphaFoldDB" id="A0A835UCY4"/>
<gene>
    <name evidence="3" type="ORF">HPP92_023247</name>
    <name evidence="2" type="ORF">HPP92_023551</name>
</gene>
<evidence type="ECO:0000313" key="4">
    <source>
        <dbReference type="Proteomes" id="UP000636800"/>
    </source>
</evidence>
<dbReference type="GO" id="GO:0051015">
    <property type="term" value="F:actin filament binding"/>
    <property type="evidence" value="ECO:0007669"/>
    <property type="project" value="TreeGrafter"/>
</dbReference>
<evidence type="ECO:0000256" key="1">
    <source>
        <dbReference type="SAM" id="MobiDB-lite"/>
    </source>
</evidence>
<dbReference type="GO" id="GO:0016020">
    <property type="term" value="C:membrane"/>
    <property type="evidence" value="ECO:0007669"/>
    <property type="project" value="TreeGrafter"/>
</dbReference>
<dbReference type="InterPro" id="IPR027417">
    <property type="entry name" value="P-loop_NTPase"/>
</dbReference>
<dbReference type="PANTHER" id="PTHR13140:SF772">
    <property type="entry name" value="MYOSIN-17"/>
    <property type="match status" value="1"/>
</dbReference>
<dbReference type="GO" id="GO:0015629">
    <property type="term" value="C:actin cytoskeleton"/>
    <property type="evidence" value="ECO:0007669"/>
    <property type="project" value="TreeGrafter"/>
</dbReference>
<dbReference type="GO" id="GO:0005737">
    <property type="term" value="C:cytoplasm"/>
    <property type="evidence" value="ECO:0007669"/>
    <property type="project" value="TreeGrafter"/>
</dbReference>
<evidence type="ECO:0000313" key="2">
    <source>
        <dbReference type="EMBL" id="KAG0458394.1"/>
    </source>
</evidence>
<dbReference type="EMBL" id="JADCNL010000012">
    <property type="protein sequence ID" value="KAG0458394.1"/>
    <property type="molecule type" value="Genomic_DNA"/>
</dbReference>
<name>A0A835UCY4_VANPL</name>
<dbReference type="Gene3D" id="1.20.58.530">
    <property type="match status" value="1"/>
</dbReference>
<protein>
    <recommendedName>
        <fullName evidence="6">Myosin motor domain-containing protein</fullName>
    </recommendedName>
</protein>
<dbReference type="Proteomes" id="UP000636800">
    <property type="component" value="Chromosome 12"/>
</dbReference>
<organism evidence="2 4">
    <name type="scientific">Vanilla planifolia</name>
    <name type="common">Vanilla</name>
    <dbReference type="NCBI Taxonomy" id="51239"/>
    <lineage>
        <taxon>Eukaryota</taxon>
        <taxon>Viridiplantae</taxon>
        <taxon>Streptophyta</taxon>
        <taxon>Embryophyta</taxon>
        <taxon>Tracheophyta</taxon>
        <taxon>Spermatophyta</taxon>
        <taxon>Magnoliopsida</taxon>
        <taxon>Liliopsida</taxon>
        <taxon>Asparagales</taxon>
        <taxon>Orchidaceae</taxon>
        <taxon>Vanilloideae</taxon>
        <taxon>Vanilleae</taxon>
        <taxon>Vanilla</taxon>
    </lineage>
</organism>
<dbReference type="Proteomes" id="UP000639772">
    <property type="component" value="Chromosome 12"/>
</dbReference>
<sequence>MEPIHTGMGESGREDRDNKDKAHEISCLHGREVRTTRTRTTVLEDSRQNQHFNWFGDPAVKSIIGVLDIYGFESFKINSMFPKSTHETFAQKLYQTVHISVLACFKLARTVSTINHYAEMLFYQADLFLDKNKDYTGG</sequence>
<accession>A0A835UCY4</accession>